<sequence>MKFFAVLLMATLMCFIHASKLYEHCSSHKECGQMDIGCFESKCQAIQDYLSNKEVRDSYYAKELKDPCITEEHCSRVPTDADDEITCRNMGCVSQKKRE</sequence>
<keyword evidence="1" id="KW-0732">Signal</keyword>
<dbReference type="EMBL" id="JAHXZJ010001864">
    <property type="protein sequence ID" value="KAH0549090.1"/>
    <property type="molecule type" value="Genomic_DNA"/>
</dbReference>
<gene>
    <name evidence="2" type="ORF">KQX54_005971</name>
</gene>
<accession>A0AAV7I9R0</accession>
<evidence type="ECO:0000256" key="1">
    <source>
        <dbReference type="SAM" id="SignalP"/>
    </source>
</evidence>
<evidence type="ECO:0000313" key="3">
    <source>
        <dbReference type="Proteomes" id="UP000826195"/>
    </source>
</evidence>
<feature type="chain" id="PRO_5043395212" evidence="1">
    <location>
        <begin position="19"/>
        <end position="99"/>
    </location>
</feature>
<evidence type="ECO:0000313" key="2">
    <source>
        <dbReference type="EMBL" id="KAH0549090.1"/>
    </source>
</evidence>
<comment type="caution">
    <text evidence="2">The sequence shown here is derived from an EMBL/GenBank/DDBJ whole genome shotgun (WGS) entry which is preliminary data.</text>
</comment>
<reference evidence="2 3" key="1">
    <citation type="journal article" date="2021" name="J. Hered.">
        <title>A chromosome-level genome assembly of the parasitoid wasp, Cotesia glomerata (Hymenoptera: Braconidae).</title>
        <authorList>
            <person name="Pinto B.J."/>
            <person name="Weis J.J."/>
            <person name="Gamble T."/>
            <person name="Ode P.J."/>
            <person name="Paul R."/>
            <person name="Zaspel J.M."/>
        </authorList>
    </citation>
    <scope>NUCLEOTIDE SEQUENCE [LARGE SCALE GENOMIC DNA]</scope>
    <source>
        <strain evidence="2">CgM1</strain>
    </source>
</reference>
<dbReference type="Proteomes" id="UP000826195">
    <property type="component" value="Unassembled WGS sequence"/>
</dbReference>
<keyword evidence="3" id="KW-1185">Reference proteome</keyword>
<dbReference type="AlphaFoldDB" id="A0AAV7I9R0"/>
<organism evidence="2 3">
    <name type="scientific">Cotesia glomerata</name>
    <name type="common">Lepidopteran parasitic wasp</name>
    <name type="synonym">Apanteles glomeratus</name>
    <dbReference type="NCBI Taxonomy" id="32391"/>
    <lineage>
        <taxon>Eukaryota</taxon>
        <taxon>Metazoa</taxon>
        <taxon>Ecdysozoa</taxon>
        <taxon>Arthropoda</taxon>
        <taxon>Hexapoda</taxon>
        <taxon>Insecta</taxon>
        <taxon>Pterygota</taxon>
        <taxon>Neoptera</taxon>
        <taxon>Endopterygota</taxon>
        <taxon>Hymenoptera</taxon>
        <taxon>Apocrita</taxon>
        <taxon>Ichneumonoidea</taxon>
        <taxon>Braconidae</taxon>
        <taxon>Microgastrinae</taxon>
        <taxon>Cotesia</taxon>
    </lineage>
</organism>
<proteinExistence type="predicted"/>
<name>A0AAV7I9R0_COTGL</name>
<protein>
    <submittedName>
        <fullName evidence="2">Uncharacterized protein</fullName>
    </submittedName>
</protein>
<feature type="signal peptide" evidence="1">
    <location>
        <begin position="1"/>
        <end position="18"/>
    </location>
</feature>